<protein>
    <submittedName>
        <fullName evidence="1">2-dehydro-3-deoxygalactonokinase</fullName>
    </submittedName>
</protein>
<dbReference type="AlphaFoldDB" id="A0A3N3E4M9"/>
<dbReference type="Gene3D" id="3.30.420.310">
    <property type="entry name" value="2-keto-3-deoxy-galactonokinase, C-terminal domain"/>
    <property type="match status" value="1"/>
</dbReference>
<keyword evidence="1" id="KW-0418">Kinase</keyword>
<dbReference type="CDD" id="cd24012">
    <property type="entry name" value="ASKHA_NBD_KDGal-kinase"/>
    <property type="match status" value="1"/>
</dbReference>
<gene>
    <name evidence="1" type="ORF">EGH82_03725</name>
</gene>
<accession>A0A3N3E4M9</accession>
<reference evidence="1 2" key="1">
    <citation type="submission" date="2018-11" db="EMBL/GenBank/DDBJ databases">
        <title>Vibrio ponticus strain CAIM 1751 pathogenic for the snapper Lutjanus guttatus.</title>
        <authorList>
            <person name="Soto-Rodriguez S."/>
            <person name="Lozano-Olvera R."/>
            <person name="Gomez-Gil B."/>
        </authorList>
    </citation>
    <scope>NUCLEOTIDE SEQUENCE [LARGE SCALE GENOMIC DNA]</scope>
    <source>
        <strain evidence="1 2">CAIM 1751</strain>
    </source>
</reference>
<comment type="caution">
    <text evidence="1">The sequence shown here is derived from an EMBL/GenBank/DDBJ whole genome shotgun (WGS) entry which is preliminary data.</text>
</comment>
<evidence type="ECO:0000313" key="2">
    <source>
        <dbReference type="Proteomes" id="UP000278792"/>
    </source>
</evidence>
<keyword evidence="1" id="KW-0808">Transferase</keyword>
<dbReference type="Gene3D" id="3.30.420.300">
    <property type="entry name" value="2-keto-3-deoxy-galactonokinase, substrate binding domain"/>
    <property type="match status" value="1"/>
</dbReference>
<dbReference type="Proteomes" id="UP000278792">
    <property type="component" value="Unassembled WGS sequence"/>
</dbReference>
<dbReference type="EMBL" id="RKIK01000006">
    <property type="protein sequence ID" value="ROV61684.1"/>
    <property type="molecule type" value="Genomic_DNA"/>
</dbReference>
<organism evidence="1 2">
    <name type="scientific">Vibrio ponticus</name>
    <dbReference type="NCBI Taxonomy" id="265668"/>
    <lineage>
        <taxon>Bacteria</taxon>
        <taxon>Pseudomonadati</taxon>
        <taxon>Pseudomonadota</taxon>
        <taxon>Gammaproteobacteria</taxon>
        <taxon>Vibrionales</taxon>
        <taxon>Vibrionaceae</taxon>
        <taxon>Vibrio</taxon>
    </lineage>
</organism>
<dbReference type="InterPro" id="IPR042258">
    <property type="entry name" value="DGOK_N"/>
</dbReference>
<dbReference type="GO" id="GO:0008671">
    <property type="term" value="F:2-dehydro-3-deoxygalactonokinase activity"/>
    <property type="evidence" value="ECO:0007669"/>
    <property type="project" value="InterPro"/>
</dbReference>
<dbReference type="GO" id="GO:0034194">
    <property type="term" value="P:D-galactonate catabolic process"/>
    <property type="evidence" value="ECO:0007669"/>
    <property type="project" value="InterPro"/>
</dbReference>
<dbReference type="RefSeq" id="WP_123780654.1">
    <property type="nucleotide sequence ID" value="NZ_RKIK01000006.1"/>
</dbReference>
<sequence>MYDKPHLIPSWIAVDWGTSNFRAFLMTEEGQVIDKLSASCGLLAVQSGQFSETFRQLTCSWQGIVESLPVLMAGMVGSQQGWRDVPYANLPVSIHQLSEHLMDVDLPWGNKGWIVAGATGNNRLNLPDVMRGEEIQLMGLASKLGSNRGFAILPGTHSKHALIENQSLTHFQTYMTGELFSVLKQYSILGRQLPEQEIDQSAFLSGVDAGLNGALSSVLFSVRTQKLFQHISSSHVESYLSGVLIGGELADIKTQALVYLVGENSLCQLYQLALAHIGLNTEIFSGDECFLSGLTTIYKQSKDMRNVA</sequence>
<name>A0A3N3E4M9_9VIBR</name>
<dbReference type="InterPro" id="IPR007729">
    <property type="entry name" value="DGOK"/>
</dbReference>
<dbReference type="Pfam" id="PF05035">
    <property type="entry name" value="DGOK"/>
    <property type="match status" value="1"/>
</dbReference>
<dbReference type="InterPro" id="IPR042257">
    <property type="entry name" value="DGOK_C"/>
</dbReference>
<proteinExistence type="predicted"/>
<evidence type="ECO:0000313" key="1">
    <source>
        <dbReference type="EMBL" id="ROV61684.1"/>
    </source>
</evidence>